<proteinExistence type="inferred from homology"/>
<dbReference type="OrthoDB" id="771136at2759"/>
<feature type="disulfide bond" evidence="7">
    <location>
        <begin position="99"/>
        <end position="106"/>
    </location>
</feature>
<dbReference type="InterPro" id="IPR021109">
    <property type="entry name" value="Peptidase_aspartic_dom_sf"/>
</dbReference>
<dbReference type="PANTHER" id="PTHR47966:SF65">
    <property type="entry name" value="ASPARTIC-TYPE ENDOPEPTIDASE"/>
    <property type="match status" value="1"/>
</dbReference>
<sequence>MHVSVFWTWLGLARLCLAEHGTLSLRTYRNHEKHAQALRKRDMEHLAKRSPFTVDLGNIDYLSGGFYYVNASVGTPPQEVQLDIDTGSSDIWMFGVNSCDQSKFLCAGGVFDESASTSITILSKGTFKIQYFTQGSGVTGDYISDDFAIGSQTINNLTMGVASKAVSVNTGIMGIGFDTNEAAYAEAIAHGETNVQPYANLLDVMKSQGLVGSRSYSLYLDDLEAATGSIVFGGYDKAKFQGDLSILDIQPNAQTGNYSDFSVILGSVGVTDSSGSTVLTTPNMPNIVILDSGTAFTIIPQDLLNEIVSYFGAVNDPTYSYIVRCDLNGMAGTLDYQFAGPTGPVISVPFSELAVPLIDFQGANPVPITDNEGHPICRLGLSAPSTPDEPLLFGDTFLRSAYVVYDLDSLQIGIAQTLFNVTDSNIQAITASAIGQSLPGNVASVLSTPVLTATPGLNAAPTFASGAAATSLETFGTGKGDAALVGVKTTYTNLATDIPGATATAQGAGSTGKKKNASGPSGKEFAGGWWRALLVQGVMVTIASLVGAGLII</sequence>
<keyword evidence="10" id="KW-0812">Transmembrane</keyword>
<evidence type="ECO:0000256" key="9">
    <source>
        <dbReference type="SAM" id="MobiDB-lite"/>
    </source>
</evidence>
<evidence type="ECO:0000256" key="5">
    <source>
        <dbReference type="ARBA" id="ARBA00022801"/>
    </source>
</evidence>
<dbReference type="Gene3D" id="2.40.70.10">
    <property type="entry name" value="Acid Proteases"/>
    <property type="match status" value="2"/>
</dbReference>
<feature type="domain" description="Peptidase A1" evidence="12">
    <location>
        <begin position="67"/>
        <end position="415"/>
    </location>
</feature>
<reference evidence="13 14" key="1">
    <citation type="submission" date="2016-05" db="EMBL/GenBank/DDBJ databases">
        <title>A degradative enzymes factory behind the ericoid mycorrhizal symbiosis.</title>
        <authorList>
            <consortium name="DOE Joint Genome Institute"/>
            <person name="Martino E."/>
            <person name="Morin E."/>
            <person name="Grelet G."/>
            <person name="Kuo A."/>
            <person name="Kohler A."/>
            <person name="Daghino S."/>
            <person name="Barry K."/>
            <person name="Choi C."/>
            <person name="Cichocki N."/>
            <person name="Clum A."/>
            <person name="Copeland A."/>
            <person name="Hainaut M."/>
            <person name="Haridas S."/>
            <person name="Labutti K."/>
            <person name="Lindquist E."/>
            <person name="Lipzen A."/>
            <person name="Khouja H.-R."/>
            <person name="Murat C."/>
            <person name="Ohm R."/>
            <person name="Olson A."/>
            <person name="Spatafora J."/>
            <person name="Veneault-Fourrey C."/>
            <person name="Henrissat B."/>
            <person name="Grigoriev I."/>
            <person name="Martin F."/>
            <person name="Perotto S."/>
        </authorList>
    </citation>
    <scope>NUCLEOTIDE SEQUENCE [LARGE SCALE GENOMIC DNA]</scope>
    <source>
        <strain evidence="13 14">UAMH 7357</strain>
    </source>
</reference>
<dbReference type="AlphaFoldDB" id="A0A2J6Q099"/>
<dbReference type="InterPro" id="IPR033121">
    <property type="entry name" value="PEPTIDASE_A1"/>
</dbReference>
<evidence type="ECO:0000256" key="7">
    <source>
        <dbReference type="PIRSR" id="PIRSR601461-2"/>
    </source>
</evidence>
<protein>
    <submittedName>
        <fullName evidence="13">Acid protease</fullName>
    </submittedName>
</protein>
<evidence type="ECO:0000313" key="14">
    <source>
        <dbReference type="Proteomes" id="UP000235672"/>
    </source>
</evidence>
<dbReference type="CDD" id="cd05474">
    <property type="entry name" value="SAP_like"/>
    <property type="match status" value="1"/>
</dbReference>
<feature type="disulfide bond" evidence="7">
    <location>
        <begin position="325"/>
        <end position="377"/>
    </location>
</feature>
<feature type="signal peptide" evidence="11">
    <location>
        <begin position="1"/>
        <end position="18"/>
    </location>
</feature>
<keyword evidence="7" id="KW-1015">Disulfide bond</keyword>
<keyword evidence="4 8" id="KW-0064">Aspartyl protease</keyword>
<keyword evidence="5 8" id="KW-0378">Hydrolase</keyword>
<dbReference type="GO" id="GO:0006508">
    <property type="term" value="P:proteolysis"/>
    <property type="evidence" value="ECO:0007669"/>
    <property type="project" value="UniProtKB-KW"/>
</dbReference>
<dbReference type="Pfam" id="PF00026">
    <property type="entry name" value="Asp"/>
    <property type="match status" value="1"/>
</dbReference>
<dbReference type="InterPro" id="IPR001461">
    <property type="entry name" value="Aspartic_peptidase_A1"/>
</dbReference>
<dbReference type="SUPFAM" id="SSF50630">
    <property type="entry name" value="Acid proteases"/>
    <property type="match status" value="1"/>
</dbReference>
<evidence type="ECO:0000256" key="11">
    <source>
        <dbReference type="SAM" id="SignalP"/>
    </source>
</evidence>
<name>A0A2J6Q099_9HELO</name>
<dbReference type="PANTHER" id="PTHR47966">
    <property type="entry name" value="BETA-SITE APP-CLEAVING ENZYME, ISOFORM A-RELATED"/>
    <property type="match status" value="1"/>
</dbReference>
<dbReference type="STRING" id="1745343.A0A2J6Q099"/>
<keyword evidence="2 8" id="KW-0645">Protease</keyword>
<feature type="transmembrane region" description="Helical" evidence="10">
    <location>
        <begin position="529"/>
        <end position="551"/>
    </location>
</feature>
<keyword evidence="14" id="KW-1185">Reference proteome</keyword>
<evidence type="ECO:0000256" key="2">
    <source>
        <dbReference type="ARBA" id="ARBA00022670"/>
    </source>
</evidence>
<evidence type="ECO:0000256" key="8">
    <source>
        <dbReference type="RuleBase" id="RU000454"/>
    </source>
</evidence>
<keyword evidence="3 11" id="KW-0732">Signal</keyword>
<keyword evidence="10" id="KW-0472">Membrane</keyword>
<evidence type="ECO:0000259" key="12">
    <source>
        <dbReference type="PROSITE" id="PS51767"/>
    </source>
</evidence>
<feature type="active site" evidence="6">
    <location>
        <position position="85"/>
    </location>
</feature>
<evidence type="ECO:0000313" key="13">
    <source>
        <dbReference type="EMBL" id="PMD19634.1"/>
    </source>
</evidence>
<feature type="chain" id="PRO_5014395211" evidence="11">
    <location>
        <begin position="19"/>
        <end position="552"/>
    </location>
</feature>
<dbReference type="InterPro" id="IPR001969">
    <property type="entry name" value="Aspartic_peptidase_AS"/>
</dbReference>
<dbReference type="GO" id="GO:0004190">
    <property type="term" value="F:aspartic-type endopeptidase activity"/>
    <property type="evidence" value="ECO:0007669"/>
    <property type="project" value="UniProtKB-KW"/>
</dbReference>
<evidence type="ECO:0000256" key="6">
    <source>
        <dbReference type="PIRSR" id="PIRSR601461-1"/>
    </source>
</evidence>
<accession>A0A2J6Q099</accession>
<dbReference type="Proteomes" id="UP000235672">
    <property type="component" value="Unassembled WGS sequence"/>
</dbReference>
<evidence type="ECO:0000256" key="1">
    <source>
        <dbReference type="ARBA" id="ARBA00007447"/>
    </source>
</evidence>
<dbReference type="PROSITE" id="PS51767">
    <property type="entry name" value="PEPTIDASE_A1"/>
    <property type="match status" value="1"/>
</dbReference>
<organism evidence="13 14">
    <name type="scientific">Hyaloscypha hepaticicola</name>
    <dbReference type="NCBI Taxonomy" id="2082293"/>
    <lineage>
        <taxon>Eukaryota</taxon>
        <taxon>Fungi</taxon>
        <taxon>Dikarya</taxon>
        <taxon>Ascomycota</taxon>
        <taxon>Pezizomycotina</taxon>
        <taxon>Leotiomycetes</taxon>
        <taxon>Helotiales</taxon>
        <taxon>Hyaloscyphaceae</taxon>
        <taxon>Hyaloscypha</taxon>
    </lineage>
</organism>
<gene>
    <name evidence="13" type="ORF">NA56DRAFT_646960</name>
</gene>
<dbReference type="EMBL" id="KZ613488">
    <property type="protein sequence ID" value="PMD19634.1"/>
    <property type="molecule type" value="Genomic_DNA"/>
</dbReference>
<dbReference type="PRINTS" id="PR00792">
    <property type="entry name" value="PEPSIN"/>
</dbReference>
<keyword evidence="10" id="KW-1133">Transmembrane helix</keyword>
<feature type="region of interest" description="Disordered" evidence="9">
    <location>
        <begin position="503"/>
        <end position="522"/>
    </location>
</feature>
<feature type="active site" evidence="6">
    <location>
        <position position="291"/>
    </location>
</feature>
<evidence type="ECO:0000256" key="10">
    <source>
        <dbReference type="SAM" id="Phobius"/>
    </source>
</evidence>
<dbReference type="PROSITE" id="PS00141">
    <property type="entry name" value="ASP_PROTEASE"/>
    <property type="match status" value="2"/>
</dbReference>
<dbReference type="InterPro" id="IPR033876">
    <property type="entry name" value="SAP-like"/>
</dbReference>
<evidence type="ECO:0000256" key="3">
    <source>
        <dbReference type="ARBA" id="ARBA00022729"/>
    </source>
</evidence>
<comment type="similarity">
    <text evidence="1 8">Belongs to the peptidase A1 family.</text>
</comment>
<evidence type="ECO:0000256" key="4">
    <source>
        <dbReference type="ARBA" id="ARBA00022750"/>
    </source>
</evidence>